<feature type="domain" description="Nudix hydrolase" evidence="9">
    <location>
        <begin position="44"/>
        <end position="179"/>
    </location>
</feature>
<dbReference type="EMBL" id="JAJOZR010000010">
    <property type="protein sequence ID" value="MCD7110691.1"/>
    <property type="molecule type" value="Genomic_DNA"/>
</dbReference>
<accession>A0A9X1NWQ3</accession>
<comment type="cofactor">
    <cofactor evidence="2">
        <name>Mg(2+)</name>
        <dbReference type="ChEBI" id="CHEBI:18420"/>
    </cofactor>
</comment>
<dbReference type="AlphaFoldDB" id="A0A9X1NWQ3"/>
<gene>
    <name evidence="10" type="ORF">LRX75_16785</name>
</gene>
<comment type="similarity">
    <text evidence="3">Belongs to the Nudix hydrolase family. NudK subfamily.</text>
</comment>
<evidence type="ECO:0000313" key="11">
    <source>
        <dbReference type="Proteomes" id="UP001139089"/>
    </source>
</evidence>
<comment type="caution">
    <text evidence="10">The sequence shown here is derived from an EMBL/GenBank/DDBJ whole genome shotgun (WGS) entry which is preliminary data.</text>
</comment>
<evidence type="ECO:0000256" key="4">
    <source>
        <dbReference type="ARBA" id="ARBA00016377"/>
    </source>
</evidence>
<organism evidence="10 11">
    <name type="scientific">Rhizobium quercicola</name>
    <dbReference type="NCBI Taxonomy" id="2901226"/>
    <lineage>
        <taxon>Bacteria</taxon>
        <taxon>Pseudomonadati</taxon>
        <taxon>Pseudomonadota</taxon>
        <taxon>Alphaproteobacteria</taxon>
        <taxon>Hyphomicrobiales</taxon>
        <taxon>Rhizobiaceae</taxon>
        <taxon>Rhizobium/Agrobacterium group</taxon>
        <taxon>Rhizobium</taxon>
    </lineage>
</organism>
<evidence type="ECO:0000256" key="1">
    <source>
        <dbReference type="ARBA" id="ARBA00000847"/>
    </source>
</evidence>
<proteinExistence type="inferred from homology"/>
<dbReference type="Proteomes" id="UP001139089">
    <property type="component" value="Unassembled WGS sequence"/>
</dbReference>
<evidence type="ECO:0000256" key="7">
    <source>
        <dbReference type="ARBA" id="ARBA00032272"/>
    </source>
</evidence>
<evidence type="ECO:0000256" key="2">
    <source>
        <dbReference type="ARBA" id="ARBA00001946"/>
    </source>
</evidence>
<dbReference type="GO" id="GO:0019693">
    <property type="term" value="P:ribose phosphate metabolic process"/>
    <property type="evidence" value="ECO:0007669"/>
    <property type="project" value="TreeGrafter"/>
</dbReference>
<evidence type="ECO:0000256" key="8">
    <source>
        <dbReference type="SAM" id="MobiDB-lite"/>
    </source>
</evidence>
<keyword evidence="11" id="KW-1185">Reference proteome</keyword>
<comment type="catalytic activity">
    <reaction evidence="1">
        <text>GDP-alpha-D-mannose + H2O = alpha-D-mannose 1-phosphate + GMP + 2 H(+)</text>
        <dbReference type="Rhea" id="RHEA:27978"/>
        <dbReference type="ChEBI" id="CHEBI:15377"/>
        <dbReference type="ChEBI" id="CHEBI:15378"/>
        <dbReference type="ChEBI" id="CHEBI:57527"/>
        <dbReference type="ChEBI" id="CHEBI:58115"/>
        <dbReference type="ChEBI" id="CHEBI:58409"/>
    </reaction>
</comment>
<dbReference type="RefSeq" id="WP_231815834.1">
    <property type="nucleotide sequence ID" value="NZ_JAJOZR010000010.1"/>
</dbReference>
<dbReference type="PANTHER" id="PTHR11839">
    <property type="entry name" value="UDP/ADP-SUGAR PYROPHOSPHATASE"/>
    <property type="match status" value="1"/>
</dbReference>
<dbReference type="Gene3D" id="3.90.79.10">
    <property type="entry name" value="Nucleoside Triphosphate Pyrophosphohydrolase"/>
    <property type="match status" value="1"/>
</dbReference>
<evidence type="ECO:0000259" key="9">
    <source>
        <dbReference type="PROSITE" id="PS51462"/>
    </source>
</evidence>
<dbReference type="Pfam" id="PF04250">
    <property type="entry name" value="DUF429"/>
    <property type="match status" value="1"/>
</dbReference>
<dbReference type="SUPFAM" id="SSF55811">
    <property type="entry name" value="Nudix"/>
    <property type="match status" value="1"/>
</dbReference>
<evidence type="ECO:0000256" key="6">
    <source>
        <dbReference type="ARBA" id="ARBA00032162"/>
    </source>
</evidence>
<name>A0A9X1NWQ3_9HYPH</name>
<reference evidence="10" key="1">
    <citation type="submission" date="2021-12" db="EMBL/GenBank/DDBJ databases">
        <authorList>
            <person name="Li Y."/>
        </authorList>
    </citation>
    <scope>NUCLEOTIDE SEQUENCE</scope>
    <source>
        <strain evidence="10">DKSPLA3</strain>
    </source>
</reference>
<dbReference type="CDD" id="cd03424">
    <property type="entry name" value="NUDIX_ADPRase_Nudt5_UGPPase_Nudt14"/>
    <property type="match status" value="1"/>
</dbReference>
<dbReference type="InterPro" id="IPR000086">
    <property type="entry name" value="NUDIX_hydrolase_dom"/>
</dbReference>
<dbReference type="InterPro" id="IPR007362">
    <property type="entry name" value="DUF429"/>
</dbReference>
<feature type="region of interest" description="Disordered" evidence="8">
    <location>
        <begin position="193"/>
        <end position="221"/>
    </location>
</feature>
<dbReference type="Pfam" id="PF00293">
    <property type="entry name" value="NUDIX"/>
    <property type="match status" value="1"/>
</dbReference>
<evidence type="ECO:0000256" key="3">
    <source>
        <dbReference type="ARBA" id="ARBA00007275"/>
    </source>
</evidence>
<keyword evidence="5" id="KW-0378">Hydrolase</keyword>
<sequence>MAGNDETWKILHSRSLIRDRHIDVRADACETPSGLRIDPYYVLTYPDWVVVVAITPDRQMVLVRQYRHAAGKVLLEAPAGSMEASDVDPEAAARRELLEETGYRCEQMEWLSSLYPNPSMQTNRVHAFLARDVVRVAEQQLDPEENGLTVELLPIETVLAGLGTGLIGQSMHVAAILQAMTVLPVLKPVAERDATSRSGGSPVPPFSRPARLGDRETLPGGDGMRVFGVDFTSAPSRQKPITCVQCRLDGGTLRFVEMHRWTSFDGFTGFLASSGPWIAGLDFPFGQSRRFIETIGWPSSWEGSVRHVAGLTRAQFYEALTQYRLPRAPGDKEHQRFIDKSTGGISPQKLHGVPVGLMFYEGARRLLESDVHLPLLRAGDPSRVVVEAYPGVMARRLIGRRSYKNDTRSLQTAAHLSARLDLFDRLCDPVSDHSLSGLRIEAPRSLAEDPSGDALDALLCAVQAGWAYGQREVGFGIPPHADPLEGWIVDPALLHLFDQGGTISQQSDMT</sequence>
<evidence type="ECO:0000313" key="10">
    <source>
        <dbReference type="EMBL" id="MCD7110691.1"/>
    </source>
</evidence>
<dbReference type="PROSITE" id="PS51462">
    <property type="entry name" value="NUDIX"/>
    <property type="match status" value="1"/>
</dbReference>
<protein>
    <recommendedName>
        <fullName evidence="4">GDP-mannose pyrophosphatase</fullName>
    </recommendedName>
    <alternativeName>
        <fullName evidence="6">GDP-mannose hydrolase</fullName>
    </alternativeName>
    <alternativeName>
        <fullName evidence="7">GDPMK</fullName>
    </alternativeName>
</protein>
<dbReference type="PANTHER" id="PTHR11839:SF18">
    <property type="entry name" value="NUDIX HYDROLASE DOMAIN-CONTAINING PROTEIN"/>
    <property type="match status" value="1"/>
</dbReference>
<dbReference type="GO" id="GO:0016787">
    <property type="term" value="F:hydrolase activity"/>
    <property type="evidence" value="ECO:0007669"/>
    <property type="project" value="UniProtKB-KW"/>
</dbReference>
<dbReference type="InterPro" id="IPR015797">
    <property type="entry name" value="NUDIX_hydrolase-like_dom_sf"/>
</dbReference>
<dbReference type="GO" id="GO:0006753">
    <property type="term" value="P:nucleoside phosphate metabolic process"/>
    <property type="evidence" value="ECO:0007669"/>
    <property type="project" value="TreeGrafter"/>
</dbReference>
<evidence type="ECO:0000256" key="5">
    <source>
        <dbReference type="ARBA" id="ARBA00022801"/>
    </source>
</evidence>